<dbReference type="Proteomes" id="UP000054166">
    <property type="component" value="Unassembled WGS sequence"/>
</dbReference>
<evidence type="ECO:0000259" key="3">
    <source>
        <dbReference type="PROSITE" id="PS50103"/>
    </source>
</evidence>
<keyword evidence="1" id="KW-0863">Zinc-finger</keyword>
<feature type="zinc finger region" description="C3H1-type" evidence="1">
    <location>
        <begin position="3"/>
        <end position="38"/>
    </location>
</feature>
<evidence type="ECO:0000313" key="5">
    <source>
        <dbReference type="Proteomes" id="UP000054166"/>
    </source>
</evidence>
<keyword evidence="1" id="KW-0862">Zinc</keyword>
<feature type="compositionally biased region" description="Polar residues" evidence="2">
    <location>
        <begin position="181"/>
        <end position="191"/>
    </location>
</feature>
<evidence type="ECO:0000256" key="2">
    <source>
        <dbReference type="SAM" id="MobiDB-lite"/>
    </source>
</evidence>
<dbReference type="HOGENOM" id="CLU_477432_0_0_1"/>
<feature type="domain" description="C3H1-type" evidence="3">
    <location>
        <begin position="3"/>
        <end position="38"/>
    </location>
</feature>
<keyword evidence="1" id="KW-0479">Metal-binding</keyword>
<dbReference type="AlphaFoldDB" id="A0A0C3G8S4"/>
<accession>A0A0C3G8S4</accession>
<name>A0A0C3G8S4_PILCF</name>
<gene>
    <name evidence="4" type="ORF">PILCRDRAFT_4280</name>
</gene>
<dbReference type="InterPro" id="IPR000571">
    <property type="entry name" value="Znf_CCCH"/>
</dbReference>
<feature type="compositionally biased region" description="Basic and acidic residues" evidence="2">
    <location>
        <begin position="395"/>
        <end position="408"/>
    </location>
</feature>
<organism evidence="4 5">
    <name type="scientific">Piloderma croceum (strain F 1598)</name>
    <dbReference type="NCBI Taxonomy" id="765440"/>
    <lineage>
        <taxon>Eukaryota</taxon>
        <taxon>Fungi</taxon>
        <taxon>Dikarya</taxon>
        <taxon>Basidiomycota</taxon>
        <taxon>Agaricomycotina</taxon>
        <taxon>Agaricomycetes</taxon>
        <taxon>Agaricomycetidae</taxon>
        <taxon>Atheliales</taxon>
        <taxon>Atheliaceae</taxon>
        <taxon>Piloderma</taxon>
    </lineage>
</organism>
<dbReference type="GO" id="GO:0008270">
    <property type="term" value="F:zinc ion binding"/>
    <property type="evidence" value="ECO:0007669"/>
    <property type="project" value="UniProtKB-KW"/>
</dbReference>
<feature type="compositionally biased region" description="Basic and acidic residues" evidence="2">
    <location>
        <begin position="134"/>
        <end position="154"/>
    </location>
</feature>
<dbReference type="OrthoDB" id="2677428at2759"/>
<evidence type="ECO:0000313" key="4">
    <source>
        <dbReference type="EMBL" id="KIM87051.1"/>
    </source>
</evidence>
<dbReference type="PROSITE" id="PS50103">
    <property type="entry name" value="ZF_C3H1"/>
    <property type="match status" value="1"/>
</dbReference>
<feature type="compositionally biased region" description="Low complexity" evidence="2">
    <location>
        <begin position="165"/>
        <end position="176"/>
    </location>
</feature>
<feature type="region of interest" description="Disordered" evidence="2">
    <location>
        <begin position="61"/>
        <end position="192"/>
    </location>
</feature>
<reference evidence="5" key="2">
    <citation type="submission" date="2015-01" db="EMBL/GenBank/DDBJ databases">
        <title>Evolutionary Origins and Diversification of the Mycorrhizal Mutualists.</title>
        <authorList>
            <consortium name="DOE Joint Genome Institute"/>
            <consortium name="Mycorrhizal Genomics Consortium"/>
            <person name="Kohler A."/>
            <person name="Kuo A."/>
            <person name="Nagy L.G."/>
            <person name="Floudas D."/>
            <person name="Copeland A."/>
            <person name="Barry K.W."/>
            <person name="Cichocki N."/>
            <person name="Veneault-Fourrey C."/>
            <person name="LaButti K."/>
            <person name="Lindquist E.A."/>
            <person name="Lipzen A."/>
            <person name="Lundell T."/>
            <person name="Morin E."/>
            <person name="Murat C."/>
            <person name="Riley R."/>
            <person name="Ohm R."/>
            <person name="Sun H."/>
            <person name="Tunlid A."/>
            <person name="Henrissat B."/>
            <person name="Grigoriev I.V."/>
            <person name="Hibbett D.S."/>
            <person name="Martin F."/>
        </authorList>
    </citation>
    <scope>NUCLEOTIDE SEQUENCE [LARGE SCALE GENOMIC DNA]</scope>
    <source>
        <strain evidence="5">F 1598</strain>
    </source>
</reference>
<reference evidence="4 5" key="1">
    <citation type="submission" date="2014-04" db="EMBL/GenBank/DDBJ databases">
        <authorList>
            <consortium name="DOE Joint Genome Institute"/>
            <person name="Kuo A."/>
            <person name="Tarkka M."/>
            <person name="Buscot F."/>
            <person name="Kohler A."/>
            <person name="Nagy L.G."/>
            <person name="Floudas D."/>
            <person name="Copeland A."/>
            <person name="Barry K.W."/>
            <person name="Cichocki N."/>
            <person name="Veneault-Fourrey C."/>
            <person name="LaButti K."/>
            <person name="Lindquist E.A."/>
            <person name="Lipzen A."/>
            <person name="Lundell T."/>
            <person name="Morin E."/>
            <person name="Murat C."/>
            <person name="Sun H."/>
            <person name="Tunlid A."/>
            <person name="Henrissat B."/>
            <person name="Grigoriev I.V."/>
            <person name="Hibbett D.S."/>
            <person name="Martin F."/>
            <person name="Nordberg H.P."/>
            <person name="Cantor M.N."/>
            <person name="Hua S.X."/>
        </authorList>
    </citation>
    <scope>NUCLEOTIDE SEQUENCE [LARGE SCALE GENOMIC DNA]</scope>
    <source>
        <strain evidence="4 5">F 1598</strain>
    </source>
</reference>
<dbReference type="InParanoid" id="A0A0C3G8S4"/>
<dbReference type="EMBL" id="KN832980">
    <property type="protein sequence ID" value="KIM87051.1"/>
    <property type="molecule type" value="Genomic_DNA"/>
</dbReference>
<protein>
    <recommendedName>
        <fullName evidence="3">C3H1-type domain-containing protein</fullName>
    </recommendedName>
</protein>
<sequence length="571" mass="63538">MSLYKTSRCRFFTPQGKPTRPYCNKGDHCRSAGSHSPHGCHIDAPSELSYLHPNDANWRSADRYKPSGPTLSAPFSAPKASRMRTRTSSSTPLRPVRHSSPLVSQSDLFKLNADDDFSQVRTPRSGNGYDADGYGERTRHPKHFERFLERSDSRHGKKPERRFVSGSSSYGKPSTSRFDLKSSNRNFSSNEAKYDKDRKWSKIQPAECDRTFDEIISRTREVSSKGTADNAKTVDVPRRVEDTPDQRRPAEKVVELFKNLANISNQAVQDTAAYNSEEQKLKNYRELSSTLSEISTSAAKAVAPTLAGVIASRAKCKERVDNGLKTLGYLWEDIFDVFVQSVVGTIDGRLQDALISLKREGENAVSKVLASGSRSLKRKVGVSDSLSPYGQGRRGQSDTLKEATHTSSEDYDDSEEVGDSKSHKRRRLASMSLVSHQDEEEVRLKIEDVDASVLAMLEDMKMKMDRQAKTVETLTQENNKACFLHFMILKTSLSNSPNLAQSGSSPSHLNSSFFFSCASNPDHDLEQSLQDIEVDGNESLGAVEDILLDDQLAESESAIDCQGKRLSLTPQ</sequence>
<evidence type="ECO:0000256" key="1">
    <source>
        <dbReference type="PROSITE-ProRule" id="PRU00723"/>
    </source>
</evidence>
<dbReference type="STRING" id="765440.A0A0C3G8S4"/>
<proteinExistence type="predicted"/>
<feature type="region of interest" description="Disordered" evidence="2">
    <location>
        <begin position="381"/>
        <end position="434"/>
    </location>
</feature>
<keyword evidence="5" id="KW-1185">Reference proteome</keyword>